<comment type="caution">
    <text evidence="3">The sequence shown here is derived from an EMBL/GenBank/DDBJ whole genome shotgun (WGS) entry which is preliminary data.</text>
</comment>
<keyword evidence="1" id="KW-0433">Leucine-rich repeat</keyword>
<dbReference type="Pfam" id="PF13306">
    <property type="entry name" value="LRR_5"/>
    <property type="match status" value="1"/>
</dbReference>
<gene>
    <name evidence="3" type="ORF">MNOR_LOCUS7842</name>
</gene>
<dbReference type="InterPro" id="IPR026906">
    <property type="entry name" value="LRR_5"/>
</dbReference>
<evidence type="ECO:0000256" key="2">
    <source>
        <dbReference type="ARBA" id="ARBA00022737"/>
    </source>
</evidence>
<evidence type="ECO:0000256" key="1">
    <source>
        <dbReference type="ARBA" id="ARBA00022614"/>
    </source>
</evidence>
<dbReference type="InterPro" id="IPR001611">
    <property type="entry name" value="Leu-rich_rpt"/>
</dbReference>
<reference evidence="3 4" key="1">
    <citation type="submission" date="2024-05" db="EMBL/GenBank/DDBJ databases">
        <authorList>
            <person name="Wallberg A."/>
        </authorList>
    </citation>
    <scope>NUCLEOTIDE SEQUENCE [LARGE SCALE GENOMIC DNA]</scope>
</reference>
<evidence type="ECO:0008006" key="5">
    <source>
        <dbReference type="Google" id="ProtNLM"/>
    </source>
</evidence>
<dbReference type="PANTHER" id="PTHR24366">
    <property type="entry name" value="IG(IMMUNOGLOBULIN) AND LRR(LEUCINE RICH REPEAT) DOMAINS"/>
    <property type="match status" value="1"/>
</dbReference>
<dbReference type="InterPro" id="IPR032675">
    <property type="entry name" value="LRR_dom_sf"/>
</dbReference>
<protein>
    <recommendedName>
        <fullName evidence="5">Oplophorus-luciferin 2-monooxygenase non-catalytic subunit</fullName>
    </recommendedName>
</protein>
<dbReference type="Pfam" id="PF13855">
    <property type="entry name" value="LRR_8"/>
    <property type="match status" value="1"/>
</dbReference>
<dbReference type="SMART" id="SM00369">
    <property type="entry name" value="LRR_TYP"/>
    <property type="match status" value="5"/>
</dbReference>
<dbReference type="PANTHER" id="PTHR24366:SF96">
    <property type="entry name" value="LEUCINE RICH REPEAT CONTAINING 53"/>
    <property type="match status" value="1"/>
</dbReference>
<dbReference type="AlphaFoldDB" id="A0AAV2Q374"/>
<dbReference type="SUPFAM" id="SSF52058">
    <property type="entry name" value="L domain-like"/>
    <property type="match status" value="1"/>
</dbReference>
<evidence type="ECO:0000313" key="3">
    <source>
        <dbReference type="EMBL" id="CAL4069429.1"/>
    </source>
</evidence>
<accession>A0AAV2Q374</accession>
<keyword evidence="2" id="KW-0677">Repeat</keyword>
<dbReference type="InterPro" id="IPR003591">
    <property type="entry name" value="Leu-rich_rpt_typical-subtyp"/>
</dbReference>
<dbReference type="Proteomes" id="UP001497623">
    <property type="component" value="Unassembled WGS sequence"/>
</dbReference>
<keyword evidence="4" id="KW-1185">Reference proteome</keyword>
<name>A0AAV2Q374_MEGNR</name>
<evidence type="ECO:0000313" key="4">
    <source>
        <dbReference type="Proteomes" id="UP001497623"/>
    </source>
</evidence>
<sequence length="311" mass="35098">MQDGRHQPEYYGYVPPYPTCPDTEDIAPCICRYWNNATDLDCSGVDGVESEEQLKQIFKADFPLRSLNKFVLQYNYNIKVLEAGVFNCISFERIDIKHNLLEVIELQAFNSCYETATDIVLRNNRISSFPFVELSLFSKLSYFRIDSNLLEMIPADAFNGLTALEHLDISNNTPSIVGTFQDLPNLQYIFLYNNGLTTIPVNFIETGGSALEYIGLSQNNIVSVEPGAFDFVDGLDIDLWQNSLSTLEEATWRPYLEAGGELVAAVNPLYCDCAFAWLFGEDQLLEQVSITTTCIGGEYLHDLDPEIFDEC</sequence>
<dbReference type="Gene3D" id="3.80.10.10">
    <property type="entry name" value="Ribonuclease Inhibitor"/>
    <property type="match status" value="1"/>
</dbReference>
<organism evidence="3 4">
    <name type="scientific">Meganyctiphanes norvegica</name>
    <name type="common">Northern krill</name>
    <name type="synonym">Thysanopoda norvegica</name>
    <dbReference type="NCBI Taxonomy" id="48144"/>
    <lineage>
        <taxon>Eukaryota</taxon>
        <taxon>Metazoa</taxon>
        <taxon>Ecdysozoa</taxon>
        <taxon>Arthropoda</taxon>
        <taxon>Crustacea</taxon>
        <taxon>Multicrustacea</taxon>
        <taxon>Malacostraca</taxon>
        <taxon>Eumalacostraca</taxon>
        <taxon>Eucarida</taxon>
        <taxon>Euphausiacea</taxon>
        <taxon>Euphausiidae</taxon>
        <taxon>Meganyctiphanes</taxon>
    </lineage>
</organism>
<dbReference type="EMBL" id="CAXKWB010003529">
    <property type="protein sequence ID" value="CAL4069429.1"/>
    <property type="molecule type" value="Genomic_DNA"/>
</dbReference>
<proteinExistence type="predicted"/>